<feature type="region of interest" description="Disordered" evidence="12">
    <location>
        <begin position="256"/>
        <end position="416"/>
    </location>
</feature>
<evidence type="ECO:0000256" key="6">
    <source>
        <dbReference type="ARBA" id="ARBA00022690"/>
    </source>
</evidence>
<dbReference type="Pfam" id="PF00748">
    <property type="entry name" value="Calpain_inhib"/>
    <property type="match status" value="3"/>
</dbReference>
<dbReference type="GeneTree" id="ENSGT00390000002993"/>
<evidence type="ECO:0000256" key="1">
    <source>
        <dbReference type="ARBA" id="ARBA00002637"/>
    </source>
</evidence>
<keyword evidence="6" id="KW-0646">Protease inhibitor</keyword>
<reference evidence="13" key="1">
    <citation type="submission" date="2025-08" db="UniProtKB">
        <authorList>
            <consortium name="Ensembl"/>
        </authorList>
    </citation>
    <scope>IDENTIFICATION</scope>
</reference>
<keyword evidence="10" id="KW-0007">Acetylation</keyword>
<evidence type="ECO:0000256" key="8">
    <source>
        <dbReference type="ARBA" id="ARBA00022737"/>
    </source>
</evidence>
<sequence length="416" mass="45496">MLRGGRECDGDNNNWHFPSTYQLPSTVIVGSHLDLSSLKEVDEAKANEEKLEKRGEDDDTVPLEYRLKPATDKDGKPLLPEPEEKSKLLSESELIDELSEDFDCSKCKRNNLTPVAEAVPRTSVCSLQSAPPKPAATPKGRVPDDAVEALAGSLGERPADPEDGKPVIDKVKDKGKEEDREKLGEKEDTSPPDYRLEEVKDKDGKPLLPKEPKEQLPPMNEDFLLDALSEDFSGPPDTSSLEFKDAKLSAVISDVVSQTPASTTHSGAPPRDTSQSDKELDDALDKLSDSLGQRQPDPDDNKPMEDKVKEKAKAEYRDKLEDRDDTIPPEYSHLLDGDGKDKSVKPPTKKSKESKKPAGDFDSCPSTTETSQNTAKNKSKKTASSSKAPKNGGKAKDSAKTTEETSKPKTDEKNTS</sequence>
<dbReference type="AlphaFoldDB" id="A0A8C8ZY36"/>
<dbReference type="Ensembl" id="ENSPSMT00000029668.1">
    <property type="protein sequence ID" value="ENSPSMP00000025612.1"/>
    <property type="gene ID" value="ENSPSMG00000017981.1"/>
</dbReference>
<dbReference type="Proteomes" id="UP000694414">
    <property type="component" value="Unplaced"/>
</dbReference>
<evidence type="ECO:0000313" key="14">
    <source>
        <dbReference type="Proteomes" id="UP000694414"/>
    </source>
</evidence>
<feature type="compositionally biased region" description="Basic and acidic residues" evidence="12">
    <location>
        <begin position="274"/>
        <end position="288"/>
    </location>
</feature>
<reference evidence="13" key="2">
    <citation type="submission" date="2025-09" db="UniProtKB">
        <authorList>
            <consortium name="Ensembl"/>
        </authorList>
    </citation>
    <scope>IDENTIFICATION</scope>
</reference>
<keyword evidence="14" id="KW-1185">Reference proteome</keyword>
<feature type="compositionally biased region" description="Basic and acidic residues" evidence="12">
    <location>
        <begin position="394"/>
        <end position="416"/>
    </location>
</feature>
<feature type="compositionally biased region" description="Polar residues" evidence="12">
    <location>
        <begin position="11"/>
        <end position="20"/>
    </location>
</feature>
<feature type="region of interest" description="Disordered" evidence="12">
    <location>
        <begin position="1"/>
        <end position="20"/>
    </location>
</feature>
<evidence type="ECO:0000256" key="3">
    <source>
        <dbReference type="ARBA" id="ARBA00017619"/>
    </source>
</evidence>
<dbReference type="PANTHER" id="PTHR10077">
    <property type="entry name" value="CALPASTATIN"/>
    <property type="match status" value="1"/>
</dbReference>
<keyword evidence="8" id="KW-0677">Repeat</keyword>
<evidence type="ECO:0000256" key="11">
    <source>
        <dbReference type="ARBA" id="ARBA00033013"/>
    </source>
</evidence>
<accession>A0A8C8ZY36</accession>
<dbReference type="GO" id="GO:0005737">
    <property type="term" value="C:cytoplasm"/>
    <property type="evidence" value="ECO:0007669"/>
    <property type="project" value="TreeGrafter"/>
</dbReference>
<dbReference type="InterPro" id="IPR026998">
    <property type="entry name" value="Calpastatin"/>
</dbReference>
<feature type="compositionally biased region" description="Basic and acidic residues" evidence="12">
    <location>
        <begin position="65"/>
        <end position="90"/>
    </location>
</feature>
<evidence type="ECO:0000256" key="10">
    <source>
        <dbReference type="ARBA" id="ARBA00022990"/>
    </source>
</evidence>
<protein>
    <recommendedName>
        <fullName evidence="3">Calpastatin</fullName>
    </recommendedName>
    <alternativeName>
        <fullName evidence="11">Calpain inhibitor</fullName>
    </alternativeName>
</protein>
<evidence type="ECO:0000256" key="9">
    <source>
        <dbReference type="ARBA" id="ARBA00022843"/>
    </source>
</evidence>
<feature type="region of interest" description="Disordered" evidence="12">
    <location>
        <begin position="109"/>
        <end position="241"/>
    </location>
</feature>
<comment type="function">
    <text evidence="1">Specific inhibition of calpain (calcium-dependent cysteine protease). Plays a key role in postmortem tenderization of meat and have been proposed to be involved in muscle protein degradation in living tissue.</text>
</comment>
<dbReference type="GO" id="GO:0010859">
    <property type="term" value="F:calcium-dependent cysteine-type endopeptidase inhibitor activity"/>
    <property type="evidence" value="ECO:0007669"/>
    <property type="project" value="TreeGrafter"/>
</dbReference>
<dbReference type="PANTHER" id="PTHR10077:SF0">
    <property type="entry name" value="CALPASTATIN"/>
    <property type="match status" value="1"/>
</dbReference>
<evidence type="ECO:0000256" key="12">
    <source>
        <dbReference type="SAM" id="MobiDB-lite"/>
    </source>
</evidence>
<organism evidence="13 14">
    <name type="scientific">Prolemur simus</name>
    <name type="common">Greater bamboo lemur</name>
    <name type="synonym">Hapalemur simus</name>
    <dbReference type="NCBI Taxonomy" id="1328070"/>
    <lineage>
        <taxon>Eukaryota</taxon>
        <taxon>Metazoa</taxon>
        <taxon>Chordata</taxon>
        <taxon>Craniata</taxon>
        <taxon>Vertebrata</taxon>
        <taxon>Euteleostomi</taxon>
        <taxon>Mammalia</taxon>
        <taxon>Eutheria</taxon>
        <taxon>Euarchontoglires</taxon>
        <taxon>Primates</taxon>
        <taxon>Strepsirrhini</taxon>
        <taxon>Lemuriformes</taxon>
        <taxon>Lemuridae</taxon>
        <taxon>Prolemur</taxon>
    </lineage>
</organism>
<evidence type="ECO:0000256" key="7">
    <source>
        <dbReference type="ARBA" id="ARBA00022704"/>
    </source>
</evidence>
<name>A0A8C8ZY36_PROSS</name>
<feature type="region of interest" description="Disordered" evidence="12">
    <location>
        <begin position="42"/>
        <end position="92"/>
    </location>
</feature>
<feature type="compositionally biased region" description="Basic and acidic residues" evidence="12">
    <location>
        <begin position="333"/>
        <end position="359"/>
    </location>
</feature>
<feature type="compositionally biased region" description="Polar residues" evidence="12">
    <location>
        <begin position="256"/>
        <end position="266"/>
    </location>
</feature>
<dbReference type="InterPro" id="IPR001259">
    <property type="entry name" value="Prot_inh_calpain"/>
</dbReference>
<evidence type="ECO:0000256" key="4">
    <source>
        <dbReference type="ARBA" id="ARBA00022499"/>
    </source>
</evidence>
<keyword evidence="7" id="KW-0789">Thiol protease inhibitor</keyword>
<feature type="compositionally biased region" description="Basic and acidic residues" evidence="12">
    <location>
        <begin position="42"/>
        <end position="56"/>
    </location>
</feature>
<feature type="compositionally biased region" description="Basic and acidic residues" evidence="12">
    <location>
        <begin position="157"/>
        <end position="214"/>
    </location>
</feature>
<evidence type="ECO:0000313" key="13">
    <source>
        <dbReference type="Ensembl" id="ENSPSMP00000025612.1"/>
    </source>
</evidence>
<keyword evidence="5" id="KW-0597">Phosphoprotein</keyword>
<comment type="similarity">
    <text evidence="2">Belongs to the protease inhibitor I27 (calpastatin) family.</text>
</comment>
<proteinExistence type="inferred from homology"/>
<evidence type="ECO:0000256" key="2">
    <source>
        <dbReference type="ARBA" id="ARBA00009487"/>
    </source>
</evidence>
<keyword evidence="9" id="KW-0832">Ubl conjugation</keyword>
<feature type="compositionally biased region" description="Basic and acidic residues" evidence="12">
    <location>
        <begin position="296"/>
        <end position="326"/>
    </location>
</feature>
<keyword evidence="4" id="KW-1017">Isopeptide bond</keyword>
<feature type="compositionally biased region" description="Low complexity" evidence="12">
    <location>
        <begin position="370"/>
        <end position="391"/>
    </location>
</feature>
<evidence type="ECO:0000256" key="5">
    <source>
        <dbReference type="ARBA" id="ARBA00022553"/>
    </source>
</evidence>